<reference evidence="1 2" key="1">
    <citation type="submission" date="2021-10" db="EMBL/GenBank/DDBJ databases">
        <authorList>
            <person name="Koch H."/>
        </authorList>
    </citation>
    <scope>NUCLEOTIDE SEQUENCE [LARGE SCALE GENOMIC DNA]</scope>
    <source>
        <strain evidence="1">6680</strain>
    </source>
</reference>
<dbReference type="RefSeq" id="WP_239795871.1">
    <property type="nucleotide sequence ID" value="NZ_OU912926.1"/>
</dbReference>
<gene>
    <name evidence="1" type="ORF">NTG6680_0568</name>
</gene>
<protein>
    <recommendedName>
        <fullName evidence="3">Nuclease of the RNAse H fold, HicB family</fullName>
    </recommendedName>
</protein>
<name>A0ABN8AJI1_9PROT</name>
<organism evidence="1 2">
    <name type="scientific">Candidatus Nitrotoga arctica</name>
    <dbReference type="NCBI Taxonomy" id="453162"/>
    <lineage>
        <taxon>Bacteria</taxon>
        <taxon>Pseudomonadati</taxon>
        <taxon>Pseudomonadota</taxon>
        <taxon>Betaproteobacteria</taxon>
        <taxon>Nitrosomonadales</taxon>
        <taxon>Gallionellaceae</taxon>
        <taxon>Candidatus Nitrotoga</taxon>
    </lineage>
</organism>
<evidence type="ECO:0008006" key="3">
    <source>
        <dbReference type="Google" id="ProtNLM"/>
    </source>
</evidence>
<proteinExistence type="predicted"/>
<sequence length="63" mass="7498">MRTVKFTFWQDGEFFIGFLNEYPDYQTQGMHKEELAENLKDLLNDLESGHVPYVRKVEELMVA</sequence>
<keyword evidence="2" id="KW-1185">Reference proteome</keyword>
<accession>A0ABN8AJI1</accession>
<dbReference type="EMBL" id="OU912926">
    <property type="protein sequence ID" value="CAG9931821.1"/>
    <property type="molecule type" value="Genomic_DNA"/>
</dbReference>
<evidence type="ECO:0000313" key="2">
    <source>
        <dbReference type="Proteomes" id="UP000839052"/>
    </source>
</evidence>
<dbReference type="Proteomes" id="UP000839052">
    <property type="component" value="Chromosome"/>
</dbReference>
<evidence type="ECO:0000313" key="1">
    <source>
        <dbReference type="EMBL" id="CAG9931821.1"/>
    </source>
</evidence>